<evidence type="ECO:0000313" key="2">
    <source>
        <dbReference type="Proteomes" id="UP001056120"/>
    </source>
</evidence>
<sequence length="112" mass="11277">MVEQIANTSASGGGGRARAEAAVVDSGNGTVVIGEFGADIDVEVNFLAEGGIMIVLSVTVFFSIGVVMVIGEIIGRHGGEMTMVVVVVVVVGESGGEGRIGILEVGDESVKK</sequence>
<organism evidence="1 2">
    <name type="scientific">Smallanthus sonchifolius</name>
    <dbReference type="NCBI Taxonomy" id="185202"/>
    <lineage>
        <taxon>Eukaryota</taxon>
        <taxon>Viridiplantae</taxon>
        <taxon>Streptophyta</taxon>
        <taxon>Embryophyta</taxon>
        <taxon>Tracheophyta</taxon>
        <taxon>Spermatophyta</taxon>
        <taxon>Magnoliopsida</taxon>
        <taxon>eudicotyledons</taxon>
        <taxon>Gunneridae</taxon>
        <taxon>Pentapetalae</taxon>
        <taxon>asterids</taxon>
        <taxon>campanulids</taxon>
        <taxon>Asterales</taxon>
        <taxon>Asteraceae</taxon>
        <taxon>Asteroideae</taxon>
        <taxon>Heliantheae alliance</taxon>
        <taxon>Millerieae</taxon>
        <taxon>Smallanthus</taxon>
    </lineage>
</organism>
<dbReference type="EMBL" id="CM042028">
    <property type="protein sequence ID" value="KAI3798663.1"/>
    <property type="molecule type" value="Genomic_DNA"/>
</dbReference>
<comment type="caution">
    <text evidence="1">The sequence shown here is derived from an EMBL/GenBank/DDBJ whole genome shotgun (WGS) entry which is preliminary data.</text>
</comment>
<protein>
    <submittedName>
        <fullName evidence="1">Uncharacterized protein</fullName>
    </submittedName>
</protein>
<reference evidence="2" key="1">
    <citation type="journal article" date="2022" name="Mol. Ecol. Resour.">
        <title>The genomes of chicory, endive, great burdock and yacon provide insights into Asteraceae palaeo-polyploidization history and plant inulin production.</title>
        <authorList>
            <person name="Fan W."/>
            <person name="Wang S."/>
            <person name="Wang H."/>
            <person name="Wang A."/>
            <person name="Jiang F."/>
            <person name="Liu H."/>
            <person name="Zhao H."/>
            <person name="Xu D."/>
            <person name="Zhang Y."/>
        </authorList>
    </citation>
    <scope>NUCLEOTIDE SEQUENCE [LARGE SCALE GENOMIC DNA]</scope>
    <source>
        <strain evidence="2">cv. Yunnan</strain>
    </source>
</reference>
<dbReference type="Proteomes" id="UP001056120">
    <property type="component" value="Linkage Group LG11"/>
</dbReference>
<gene>
    <name evidence="1" type="ORF">L1987_33941</name>
</gene>
<name>A0ACB9HTN2_9ASTR</name>
<accession>A0ACB9HTN2</accession>
<evidence type="ECO:0000313" key="1">
    <source>
        <dbReference type="EMBL" id="KAI3798663.1"/>
    </source>
</evidence>
<proteinExistence type="predicted"/>
<keyword evidence="2" id="KW-1185">Reference proteome</keyword>
<reference evidence="1 2" key="2">
    <citation type="journal article" date="2022" name="Mol. Ecol. Resour.">
        <title>The genomes of chicory, endive, great burdock and yacon provide insights into Asteraceae paleo-polyploidization history and plant inulin production.</title>
        <authorList>
            <person name="Fan W."/>
            <person name="Wang S."/>
            <person name="Wang H."/>
            <person name="Wang A."/>
            <person name="Jiang F."/>
            <person name="Liu H."/>
            <person name="Zhao H."/>
            <person name="Xu D."/>
            <person name="Zhang Y."/>
        </authorList>
    </citation>
    <scope>NUCLEOTIDE SEQUENCE [LARGE SCALE GENOMIC DNA]</scope>
    <source>
        <strain evidence="2">cv. Yunnan</strain>
        <tissue evidence="1">Leaves</tissue>
    </source>
</reference>